<gene>
    <name evidence="1" type="ORF">SAMN05216167_11487</name>
</gene>
<dbReference type="EMBL" id="FOLQ01000014">
    <property type="protein sequence ID" value="SFE47389.1"/>
    <property type="molecule type" value="Genomic_DNA"/>
</dbReference>
<keyword evidence="2" id="KW-1185">Reference proteome</keyword>
<dbReference type="AlphaFoldDB" id="A0A1I2AUH4"/>
<dbReference type="Gene3D" id="2.130.10.10">
    <property type="entry name" value="YVTN repeat-like/Quinoprotein amine dehydrogenase"/>
    <property type="match status" value="1"/>
</dbReference>
<proteinExistence type="predicted"/>
<dbReference type="OrthoDB" id="1274791at2"/>
<name>A0A1I2AUH4_9BACT</name>
<dbReference type="Pfam" id="PF02012">
    <property type="entry name" value="BNR"/>
    <property type="match status" value="1"/>
</dbReference>
<sequence>MDVSSRYYNILKIRDRNLLKYLWGFLLSIYRVGKLRELSSFCYWEVNHRFKLYRPSRYILFQKQACLLLNHQGELSDQASLVNDQIALEAVGFERLMTDWKYCIEAADYTLWGCRFSNPTALYHSENQLSTPVLVHSFTGAISSMFISRNSTLFVCCDGLIYRSMNRGISFEAVLHLSSSVSYFLYNNGMTELPNQVLLLGEYGSIWNKNSWQNLAFLYYSTDGGQTWNRTDFLQRSGVNKHIHVVRYSPHLKAIVLTDGDNRKQLWLNSTLTHFSEQVSKKQPGWRLVNRFHHQMGGYLSMAETGTSILLGSDYLGGTNFLIQTQDGRRFEKKVMSDPYRRSPVVNMVTRETPTGNEIWAITYSCLSSHNRCLLMYTKDSGKTWVKVIDFDGTQNEVRLVTSSVNPSSLLFISITYYGKAGSQLHTHQLYSLK</sequence>
<dbReference type="RefSeq" id="WP_093831702.1">
    <property type="nucleotide sequence ID" value="NZ_FOLQ01000014.1"/>
</dbReference>
<organism evidence="1 2">
    <name type="scientific">Spirosoma endophyticum</name>
    <dbReference type="NCBI Taxonomy" id="662367"/>
    <lineage>
        <taxon>Bacteria</taxon>
        <taxon>Pseudomonadati</taxon>
        <taxon>Bacteroidota</taxon>
        <taxon>Cytophagia</taxon>
        <taxon>Cytophagales</taxon>
        <taxon>Cytophagaceae</taxon>
        <taxon>Spirosoma</taxon>
    </lineage>
</organism>
<dbReference type="InterPro" id="IPR015943">
    <property type="entry name" value="WD40/YVTN_repeat-like_dom_sf"/>
</dbReference>
<evidence type="ECO:0000313" key="1">
    <source>
        <dbReference type="EMBL" id="SFE47389.1"/>
    </source>
</evidence>
<accession>A0A1I2AUH4</accession>
<dbReference type="STRING" id="662367.SAMN05216167_11487"/>
<reference evidence="1 2" key="1">
    <citation type="submission" date="2016-10" db="EMBL/GenBank/DDBJ databases">
        <authorList>
            <person name="de Groot N.N."/>
        </authorList>
    </citation>
    <scope>NUCLEOTIDE SEQUENCE [LARGE SCALE GENOMIC DNA]</scope>
    <source>
        <strain evidence="1 2">DSM 26130</strain>
    </source>
</reference>
<protein>
    <submittedName>
        <fullName evidence="1">BNR/Asp-box repeat-containing protein</fullName>
    </submittedName>
</protein>
<dbReference type="SUPFAM" id="SSF110296">
    <property type="entry name" value="Oligoxyloglucan reducing end-specific cellobiohydrolase"/>
    <property type="match status" value="1"/>
</dbReference>
<dbReference type="Proteomes" id="UP000198598">
    <property type="component" value="Unassembled WGS sequence"/>
</dbReference>
<dbReference type="InterPro" id="IPR002860">
    <property type="entry name" value="BNR_rpt"/>
</dbReference>
<evidence type="ECO:0000313" key="2">
    <source>
        <dbReference type="Proteomes" id="UP000198598"/>
    </source>
</evidence>